<dbReference type="GO" id="GO:0043565">
    <property type="term" value="F:sequence-specific DNA binding"/>
    <property type="evidence" value="ECO:0007669"/>
    <property type="project" value="InterPro"/>
</dbReference>
<organism evidence="6 7">
    <name type="scientific">Marinomonas fungiae</name>
    <dbReference type="NCBI Taxonomy" id="1137284"/>
    <lineage>
        <taxon>Bacteria</taxon>
        <taxon>Pseudomonadati</taxon>
        <taxon>Pseudomonadota</taxon>
        <taxon>Gammaproteobacteria</taxon>
        <taxon>Oceanospirillales</taxon>
        <taxon>Oceanospirillaceae</taxon>
        <taxon>Marinomonas</taxon>
    </lineage>
</organism>
<name>A0A0K6IHW1_9GAMM</name>
<dbReference type="CDD" id="cd06124">
    <property type="entry name" value="cupin_NimR-like_N"/>
    <property type="match status" value="1"/>
</dbReference>
<dbReference type="InterPro" id="IPR014710">
    <property type="entry name" value="RmlC-like_jellyroll"/>
</dbReference>
<proteinExistence type="predicted"/>
<dbReference type="SMART" id="SM00342">
    <property type="entry name" value="HTH_ARAC"/>
    <property type="match status" value="1"/>
</dbReference>
<dbReference type="Gene3D" id="2.60.120.10">
    <property type="entry name" value="Jelly Rolls"/>
    <property type="match status" value="1"/>
</dbReference>
<keyword evidence="7" id="KW-1185">Reference proteome</keyword>
<sequence length="261" mass="29123">MRVRQVGDSTAGAEVITCEWSEAAHKENKTQKPYQWHTHLRGQLLCIESGVVQIKTASGTWVLPPHRAGWIPPGTQHSILFCSSVSGYSVLFQPKLCEALPSKPYVLGVNPLLMSMVIRSQNWCKDLLTEENMRIADVMTDEIRNADAEKLYLPMPRDPRLLRIAEAVLSEPGSPKTVEQWAEFGALSARSLRRLMPAETGLTFVQWRTQVQLNHALALLSQNVPVGDVAFSLGYTTASNFIAMFKKMMGDSPAHYFSHSN</sequence>
<protein>
    <submittedName>
        <fullName evidence="6">AraC-type DNA-binding domain and AraC-containing proteins</fullName>
    </submittedName>
</protein>
<dbReference type="PANTHER" id="PTHR11019">
    <property type="entry name" value="HTH-TYPE TRANSCRIPTIONAL REGULATOR NIMR"/>
    <property type="match status" value="1"/>
</dbReference>
<dbReference type="SUPFAM" id="SSF51182">
    <property type="entry name" value="RmlC-like cupins"/>
    <property type="match status" value="1"/>
</dbReference>
<keyword evidence="4" id="KW-0804">Transcription</keyword>
<dbReference type="InterPro" id="IPR009057">
    <property type="entry name" value="Homeodomain-like_sf"/>
</dbReference>
<feature type="domain" description="HTH araC/xylS-type" evidence="5">
    <location>
        <begin position="159"/>
        <end position="259"/>
    </location>
</feature>
<dbReference type="InterPro" id="IPR018062">
    <property type="entry name" value="HTH_AraC-typ_CS"/>
</dbReference>
<dbReference type="STRING" id="1137284.GCA_001418205_00515"/>
<evidence type="ECO:0000259" key="5">
    <source>
        <dbReference type="PROSITE" id="PS01124"/>
    </source>
</evidence>
<gene>
    <name evidence="6" type="ORF">Ga0061065_10210</name>
</gene>
<evidence type="ECO:0000256" key="2">
    <source>
        <dbReference type="ARBA" id="ARBA00023015"/>
    </source>
</evidence>
<dbReference type="EMBL" id="CYHG01000002">
    <property type="protein sequence ID" value="CUB02673.1"/>
    <property type="molecule type" value="Genomic_DNA"/>
</dbReference>
<evidence type="ECO:0000313" key="7">
    <source>
        <dbReference type="Proteomes" id="UP000182769"/>
    </source>
</evidence>
<evidence type="ECO:0000256" key="3">
    <source>
        <dbReference type="ARBA" id="ARBA00023125"/>
    </source>
</evidence>
<dbReference type="Gene3D" id="1.10.10.60">
    <property type="entry name" value="Homeodomain-like"/>
    <property type="match status" value="2"/>
</dbReference>
<evidence type="ECO:0000256" key="4">
    <source>
        <dbReference type="ARBA" id="ARBA00023163"/>
    </source>
</evidence>
<dbReference type="GO" id="GO:0003700">
    <property type="term" value="F:DNA-binding transcription factor activity"/>
    <property type="evidence" value="ECO:0007669"/>
    <property type="project" value="InterPro"/>
</dbReference>
<dbReference type="PROSITE" id="PS01124">
    <property type="entry name" value="HTH_ARAC_FAMILY_2"/>
    <property type="match status" value="1"/>
</dbReference>
<keyword evidence="3 6" id="KW-0238">DNA-binding</keyword>
<evidence type="ECO:0000256" key="1">
    <source>
        <dbReference type="ARBA" id="ARBA00022491"/>
    </source>
</evidence>
<evidence type="ECO:0000313" key="6">
    <source>
        <dbReference type="EMBL" id="CUB02673.1"/>
    </source>
</evidence>
<dbReference type="InterPro" id="IPR018060">
    <property type="entry name" value="HTH_AraC"/>
</dbReference>
<dbReference type="OrthoDB" id="5949386at2"/>
<reference evidence="7" key="1">
    <citation type="submission" date="2015-08" db="EMBL/GenBank/DDBJ databases">
        <authorList>
            <person name="Varghese N."/>
        </authorList>
    </citation>
    <scope>NUCLEOTIDE SEQUENCE [LARGE SCALE GENOMIC DNA]</scope>
    <source>
        <strain evidence="7">JCM 18476</strain>
    </source>
</reference>
<accession>A0A0K6IHW1</accession>
<dbReference type="InterPro" id="IPR011051">
    <property type="entry name" value="RmlC_Cupin_sf"/>
</dbReference>
<dbReference type="FunFam" id="1.10.10.60:FF:000132">
    <property type="entry name" value="AraC family transcriptional regulator"/>
    <property type="match status" value="1"/>
</dbReference>
<dbReference type="Pfam" id="PF02311">
    <property type="entry name" value="AraC_binding"/>
    <property type="match status" value="1"/>
</dbReference>
<keyword evidence="1" id="KW-0678">Repressor</keyword>
<dbReference type="InterPro" id="IPR003313">
    <property type="entry name" value="AraC-bd"/>
</dbReference>
<dbReference type="Proteomes" id="UP000182769">
    <property type="component" value="Unassembled WGS sequence"/>
</dbReference>
<dbReference type="PANTHER" id="PTHR11019:SF159">
    <property type="entry name" value="TRANSCRIPTIONAL REGULATOR-RELATED"/>
    <property type="match status" value="1"/>
</dbReference>
<dbReference type="AlphaFoldDB" id="A0A0K6IHW1"/>
<dbReference type="RefSeq" id="WP_072242028.1">
    <property type="nucleotide sequence ID" value="NZ_CYHG01000002.1"/>
</dbReference>
<dbReference type="SUPFAM" id="SSF46689">
    <property type="entry name" value="Homeodomain-like"/>
    <property type="match status" value="1"/>
</dbReference>
<dbReference type="Pfam" id="PF12833">
    <property type="entry name" value="HTH_18"/>
    <property type="match status" value="1"/>
</dbReference>
<keyword evidence="2" id="KW-0805">Transcription regulation</keyword>
<dbReference type="PROSITE" id="PS00041">
    <property type="entry name" value="HTH_ARAC_FAMILY_1"/>
    <property type="match status" value="1"/>
</dbReference>